<evidence type="ECO:0000256" key="6">
    <source>
        <dbReference type="ARBA" id="ARBA00012167"/>
    </source>
</evidence>
<gene>
    <name evidence="22" type="primary">AUGUSTUS-3.0.2_00610</name>
    <name evidence="22" type="ORF">TcasGA2_TC000610</name>
</gene>
<comment type="similarity">
    <text evidence="4">In the C-terminal section; belongs to the MoaC family.</text>
</comment>
<keyword evidence="15" id="KW-0342">GTP-binding</keyword>
<evidence type="ECO:0000256" key="9">
    <source>
        <dbReference type="ARBA" id="ARBA00022485"/>
    </source>
</evidence>
<dbReference type="SUPFAM" id="SSF102114">
    <property type="entry name" value="Radical SAM enzymes"/>
    <property type="match status" value="1"/>
</dbReference>
<organism evidence="22 23">
    <name type="scientific">Tribolium castaneum</name>
    <name type="common">Red flour beetle</name>
    <dbReference type="NCBI Taxonomy" id="7070"/>
    <lineage>
        <taxon>Eukaryota</taxon>
        <taxon>Metazoa</taxon>
        <taxon>Ecdysozoa</taxon>
        <taxon>Arthropoda</taxon>
        <taxon>Hexapoda</taxon>
        <taxon>Insecta</taxon>
        <taxon>Pterygota</taxon>
        <taxon>Neoptera</taxon>
        <taxon>Endopterygota</taxon>
        <taxon>Coleoptera</taxon>
        <taxon>Polyphaga</taxon>
        <taxon>Cucujiformia</taxon>
        <taxon>Tenebrionidae</taxon>
        <taxon>Tenebrionidae incertae sedis</taxon>
        <taxon>Tribolium</taxon>
    </lineage>
</organism>
<dbReference type="eggNOG" id="KOG2876">
    <property type="taxonomic scope" value="Eukaryota"/>
</dbReference>
<comment type="pathway">
    <text evidence="3">Cofactor biosynthesis; molybdopterin biosynthesis.</text>
</comment>
<dbReference type="EC" id="4.6.1.17" evidence="7"/>
<dbReference type="InterPro" id="IPR000385">
    <property type="entry name" value="MoaA_NifB_PqqE_Fe-S-bd_CS"/>
</dbReference>
<dbReference type="OMA" id="QTVHMTS"/>
<evidence type="ECO:0000256" key="2">
    <source>
        <dbReference type="ARBA" id="ARBA00001966"/>
    </source>
</evidence>
<dbReference type="EMBL" id="KQ971312">
    <property type="protein sequence ID" value="EEZ98181.1"/>
    <property type="molecule type" value="Genomic_DNA"/>
</dbReference>
<dbReference type="InterPro" id="IPR040064">
    <property type="entry name" value="MoaA-like"/>
</dbReference>
<dbReference type="InterPro" id="IPR013483">
    <property type="entry name" value="MoaA"/>
</dbReference>
<dbReference type="GO" id="GO:0005525">
    <property type="term" value="F:GTP binding"/>
    <property type="evidence" value="ECO:0007669"/>
    <property type="project" value="UniProtKB-KW"/>
</dbReference>
<comment type="similarity">
    <text evidence="5">In the N-terminal section; belongs to the radical SAM superfamily. MoaA family.</text>
</comment>
<dbReference type="InterPro" id="IPR002820">
    <property type="entry name" value="Mopterin_CF_biosynth-C_dom"/>
</dbReference>
<dbReference type="SFLD" id="SFLDG01067">
    <property type="entry name" value="SPASM/twitch_domain_containing"/>
    <property type="match status" value="1"/>
</dbReference>
<dbReference type="Gene3D" id="3.20.20.70">
    <property type="entry name" value="Aldolase class I"/>
    <property type="match status" value="1"/>
</dbReference>
<dbReference type="NCBIfam" id="TIGR02666">
    <property type="entry name" value="moaA"/>
    <property type="match status" value="1"/>
</dbReference>
<dbReference type="SFLD" id="SFLDS00029">
    <property type="entry name" value="Radical_SAM"/>
    <property type="match status" value="1"/>
</dbReference>
<dbReference type="AlphaFoldDB" id="D6W9C6"/>
<sequence>MFRLRTVNLVKKKCRQLSIEAVQNKGKIKVNDQVESPLTDLFGRNHTYLRISLSERCNLRCQYCMPEEGVKLSPSEKILTSDEIIQISRLFVNEGVTKIRLTGGEPTVRRDLLAIIENLKKIEGLETVAMTTNGLTLTRQLVALQRAGLDIVNISLDTLKRDKYEFITRRKGWERAMMGIDLALQLGYDPVKINCVVMKGFNDDEIIDFVGFTKDRNVDIRFIEYMPFTGNKWDLSKLVSYRDMLSVIKKQYPDLYPLENKPNDTSKAWKVPKFRGQVGFITSMSEHFCGSCNRLRITADGNLKVCLFGNTEISLRDALRSGCSEDDLIALVNAAVKRKKKQHAGMLNLSQMENRPMILIAPILARAYSTKLSHVTSEGKATMVDVTPKPDTVRTAKARGIVRVNYKTCDLIRDVTAKKGDVLTVAQLAGIMGAKKTSQLIPLCHNIAISNVQVNVKLNYEQKHIDIEASVRSVGKTGVEMEALTAVSVAALTVYDMCKSVSHDIVIGEISLVSKSGGKSDFGEPIVLKTLEESVKDTEIRVGAI</sequence>
<evidence type="ECO:0000313" key="23">
    <source>
        <dbReference type="Proteomes" id="UP000007266"/>
    </source>
</evidence>
<dbReference type="SFLD" id="SFLDG01386">
    <property type="entry name" value="main_SPASM_domain-containing"/>
    <property type="match status" value="1"/>
</dbReference>
<comment type="catalytic activity">
    <reaction evidence="18">
        <text>GTP + AH2 + S-adenosyl-L-methionine = (8S)-3',8-cyclo-7,8-dihydroguanosine 5'-triphosphate + 5'-deoxyadenosine + L-methionine + A + H(+)</text>
        <dbReference type="Rhea" id="RHEA:49576"/>
        <dbReference type="ChEBI" id="CHEBI:13193"/>
        <dbReference type="ChEBI" id="CHEBI:15378"/>
        <dbReference type="ChEBI" id="CHEBI:17319"/>
        <dbReference type="ChEBI" id="CHEBI:17499"/>
        <dbReference type="ChEBI" id="CHEBI:37565"/>
        <dbReference type="ChEBI" id="CHEBI:57844"/>
        <dbReference type="ChEBI" id="CHEBI:59789"/>
        <dbReference type="ChEBI" id="CHEBI:131766"/>
        <dbReference type="EC" id="4.1.99.22"/>
    </reaction>
</comment>
<evidence type="ECO:0000256" key="17">
    <source>
        <dbReference type="ARBA" id="ARBA00023239"/>
    </source>
</evidence>
<dbReference type="PROSITE" id="PS01305">
    <property type="entry name" value="MOAA_NIFB_PQQE"/>
    <property type="match status" value="1"/>
</dbReference>
<evidence type="ECO:0000256" key="4">
    <source>
        <dbReference type="ARBA" id="ARBA00008484"/>
    </source>
</evidence>
<evidence type="ECO:0000256" key="8">
    <source>
        <dbReference type="ARBA" id="ARBA00015273"/>
    </source>
</evidence>
<reference evidence="22 23" key="2">
    <citation type="journal article" date="2010" name="Nucleic Acids Res.">
        <title>BeetleBase in 2010: revisions to provide comprehensive genomic information for Tribolium castaneum.</title>
        <authorList>
            <person name="Kim H.S."/>
            <person name="Murphy T."/>
            <person name="Xia J."/>
            <person name="Caragea D."/>
            <person name="Park Y."/>
            <person name="Beeman R.W."/>
            <person name="Lorenzen M.D."/>
            <person name="Butcher S."/>
            <person name="Manak J.R."/>
            <person name="Brown S.J."/>
        </authorList>
    </citation>
    <scope>GENOME REANNOTATION</scope>
    <source>
        <strain evidence="22 23">Georgia GA2</strain>
    </source>
</reference>
<keyword evidence="9" id="KW-0004">4Fe-4S</keyword>
<evidence type="ECO:0000256" key="12">
    <source>
        <dbReference type="ARBA" id="ARBA00022741"/>
    </source>
</evidence>
<comment type="cofactor">
    <cofactor evidence="2">
        <name>[4Fe-4S] cluster</name>
        <dbReference type="ChEBI" id="CHEBI:49883"/>
    </cofactor>
</comment>
<dbReference type="Pfam" id="PF06463">
    <property type="entry name" value="Mob_synth_C"/>
    <property type="match status" value="1"/>
</dbReference>
<evidence type="ECO:0000256" key="10">
    <source>
        <dbReference type="ARBA" id="ARBA00022691"/>
    </source>
</evidence>
<accession>D6W9C6</accession>
<evidence type="ECO:0000256" key="13">
    <source>
        <dbReference type="ARBA" id="ARBA00023004"/>
    </source>
</evidence>
<evidence type="ECO:0000256" key="20">
    <source>
        <dbReference type="ARBA" id="ARBA00063038"/>
    </source>
</evidence>
<evidence type="ECO:0000256" key="15">
    <source>
        <dbReference type="ARBA" id="ARBA00023134"/>
    </source>
</evidence>
<evidence type="ECO:0000256" key="11">
    <source>
        <dbReference type="ARBA" id="ARBA00022723"/>
    </source>
</evidence>
<dbReference type="HAMAP" id="MF_01225_B">
    <property type="entry name" value="MoaA_B"/>
    <property type="match status" value="1"/>
</dbReference>
<dbReference type="GO" id="GO:0006777">
    <property type="term" value="P:Mo-molybdopterin cofactor biosynthetic process"/>
    <property type="evidence" value="ECO:0000318"/>
    <property type="project" value="GO_Central"/>
</dbReference>
<dbReference type="NCBIfam" id="NF006870">
    <property type="entry name" value="PRK09364.1"/>
    <property type="match status" value="1"/>
</dbReference>
<keyword evidence="13" id="KW-0408">Iron</keyword>
<dbReference type="InterPro" id="IPR006638">
    <property type="entry name" value="Elp3/MiaA/NifB-like_rSAM"/>
</dbReference>
<dbReference type="NCBIfam" id="NF001199">
    <property type="entry name" value="PRK00164.2-1"/>
    <property type="match status" value="1"/>
</dbReference>
<dbReference type="SUPFAM" id="SSF55040">
    <property type="entry name" value="Molybdenum cofactor biosynthesis protein C, MoaC"/>
    <property type="match status" value="1"/>
</dbReference>
<keyword evidence="23" id="KW-1185">Reference proteome</keyword>
<dbReference type="Proteomes" id="UP000007266">
    <property type="component" value="Linkage group 2"/>
</dbReference>
<keyword evidence="17" id="KW-0456">Lyase</keyword>
<evidence type="ECO:0000313" key="22">
    <source>
        <dbReference type="EMBL" id="EEZ98181.1"/>
    </source>
</evidence>
<evidence type="ECO:0000256" key="16">
    <source>
        <dbReference type="ARBA" id="ARBA00023150"/>
    </source>
</evidence>
<evidence type="ECO:0000256" key="19">
    <source>
        <dbReference type="ARBA" id="ARBA00054222"/>
    </source>
</evidence>
<name>D6W9C6_TRICA</name>
<dbReference type="GO" id="GO:0046872">
    <property type="term" value="F:metal ion binding"/>
    <property type="evidence" value="ECO:0007669"/>
    <property type="project" value="UniProtKB-KW"/>
</dbReference>
<dbReference type="PANTHER" id="PTHR22960">
    <property type="entry name" value="MOLYBDOPTERIN COFACTOR SYNTHESIS PROTEIN A"/>
    <property type="match status" value="1"/>
</dbReference>
<evidence type="ECO:0000256" key="18">
    <source>
        <dbReference type="ARBA" id="ARBA00048697"/>
    </source>
</evidence>
<dbReference type="PhylomeDB" id="D6W9C6"/>
<feature type="domain" description="Radical SAM core" evidence="21">
    <location>
        <begin position="41"/>
        <end position="278"/>
    </location>
</feature>
<evidence type="ECO:0000256" key="7">
    <source>
        <dbReference type="ARBA" id="ARBA00012575"/>
    </source>
</evidence>
<keyword evidence="10" id="KW-0949">S-adenosyl-L-methionine</keyword>
<protein>
    <recommendedName>
        <fullName evidence="8">Molybdenum cofactor biosynthesis protein 1</fullName>
        <ecNumber evidence="6">4.1.99.22</ecNumber>
        <ecNumber evidence="7">4.6.1.17</ecNumber>
    </recommendedName>
</protein>
<evidence type="ECO:0000256" key="3">
    <source>
        <dbReference type="ARBA" id="ARBA00005046"/>
    </source>
</evidence>
<dbReference type="GO" id="GO:0051539">
    <property type="term" value="F:4 iron, 4 sulfur cluster binding"/>
    <property type="evidence" value="ECO:0007669"/>
    <property type="project" value="UniProtKB-KW"/>
</dbReference>
<comment type="function">
    <text evidence="19">Isoform MOCS1A and isoform MOCS1B probably form a complex that catalyzes the conversion of 5'-GTP to cyclic pyranopterin monophosphate (cPMP). MOCS1A catalyzes the cyclization of GTP to (8S)-3',8-cyclo-7,8-dihydroguanosine 5'-triphosphate and MOCS1B catalyzes the subsequent conversion of (8S)-3',8-cyclo-7,8-dihydroguanosine 5'-triphosphate to cPMP.</text>
</comment>
<dbReference type="CDD" id="cd01420">
    <property type="entry name" value="MoaC_PE"/>
    <property type="match status" value="1"/>
</dbReference>
<dbReference type="EC" id="4.1.99.22" evidence="6"/>
<dbReference type="GO" id="GO:0061799">
    <property type="term" value="F:cyclic pyranopterin monophosphate synthase activity"/>
    <property type="evidence" value="ECO:0000318"/>
    <property type="project" value="GO_Central"/>
</dbReference>
<evidence type="ECO:0000256" key="5">
    <source>
        <dbReference type="ARBA" id="ARBA00009862"/>
    </source>
</evidence>
<evidence type="ECO:0000259" key="21">
    <source>
        <dbReference type="PROSITE" id="PS51918"/>
    </source>
</evidence>
<dbReference type="InterPro" id="IPR047594">
    <property type="entry name" value="MoaC_bact/euk"/>
</dbReference>
<dbReference type="Pfam" id="PF01967">
    <property type="entry name" value="MoaC"/>
    <property type="match status" value="1"/>
</dbReference>
<dbReference type="PANTHER" id="PTHR22960:SF0">
    <property type="entry name" value="MOLYBDENUM COFACTOR BIOSYNTHESIS PROTEIN 1"/>
    <property type="match status" value="1"/>
</dbReference>
<keyword evidence="16" id="KW-0501">Molybdenum cofactor biosynthesis</keyword>
<proteinExistence type="inferred from homology"/>
<dbReference type="CDD" id="cd21117">
    <property type="entry name" value="Twitch_MoaA"/>
    <property type="match status" value="1"/>
</dbReference>
<dbReference type="InterPro" id="IPR058240">
    <property type="entry name" value="rSAM_sf"/>
</dbReference>
<dbReference type="InterPro" id="IPR013785">
    <property type="entry name" value="Aldolase_TIM"/>
</dbReference>
<evidence type="ECO:0000256" key="1">
    <source>
        <dbReference type="ARBA" id="ARBA00001637"/>
    </source>
</evidence>
<dbReference type="PROSITE" id="PS51918">
    <property type="entry name" value="RADICAL_SAM"/>
    <property type="match status" value="1"/>
</dbReference>
<dbReference type="SMART" id="SM00729">
    <property type="entry name" value="Elp3"/>
    <property type="match status" value="1"/>
</dbReference>
<dbReference type="InterPro" id="IPR007197">
    <property type="entry name" value="rSAM"/>
</dbReference>
<comment type="subunit">
    <text evidence="20">Isoform MOCS1A and isoform MOCS1B probably form a heterooligomer.</text>
</comment>
<dbReference type="Pfam" id="PF04055">
    <property type="entry name" value="Radical_SAM"/>
    <property type="match status" value="1"/>
</dbReference>
<dbReference type="FunFam" id="3.20.20.70:FF:000117">
    <property type="entry name" value="molybdenum cofactor biosynthesis protein 1"/>
    <property type="match status" value="1"/>
</dbReference>
<dbReference type="InterPro" id="IPR010505">
    <property type="entry name" value="MoaA_twitch"/>
</dbReference>
<dbReference type="CDD" id="cd01335">
    <property type="entry name" value="Radical_SAM"/>
    <property type="match status" value="1"/>
</dbReference>
<dbReference type="GO" id="GO:0061798">
    <property type="term" value="F:GTP 3',8'-cyclase activity"/>
    <property type="evidence" value="ECO:0000318"/>
    <property type="project" value="GO_Central"/>
</dbReference>
<dbReference type="UniPathway" id="UPA00344"/>
<dbReference type="STRING" id="7070.D6W9C6"/>
<evidence type="ECO:0000256" key="14">
    <source>
        <dbReference type="ARBA" id="ARBA00023014"/>
    </source>
</evidence>
<dbReference type="InterPro" id="IPR023045">
    <property type="entry name" value="MoaC"/>
</dbReference>
<dbReference type="NCBIfam" id="TIGR00581">
    <property type="entry name" value="moaC"/>
    <property type="match status" value="1"/>
</dbReference>
<dbReference type="HAMAP" id="MF_01224_B">
    <property type="entry name" value="MoaC_B"/>
    <property type="match status" value="1"/>
</dbReference>
<dbReference type="Gene3D" id="3.30.70.640">
    <property type="entry name" value="Molybdopterin cofactor biosynthesis C (MoaC) domain"/>
    <property type="match status" value="1"/>
</dbReference>
<keyword evidence="14" id="KW-0411">Iron-sulfur</keyword>
<dbReference type="InterPro" id="IPR036522">
    <property type="entry name" value="MoaC_sf"/>
</dbReference>
<keyword evidence="12" id="KW-0547">Nucleotide-binding</keyword>
<dbReference type="SFLD" id="SFLDG01383">
    <property type="entry name" value="cyclic_pyranopterin_phosphate"/>
    <property type="match status" value="1"/>
</dbReference>
<keyword evidence="11" id="KW-0479">Metal-binding</keyword>
<comment type="catalytic activity">
    <reaction evidence="1">
        <text>(8S)-3',8-cyclo-7,8-dihydroguanosine 5'-triphosphate = cyclic pyranopterin phosphate + diphosphate</text>
        <dbReference type="Rhea" id="RHEA:49580"/>
        <dbReference type="ChEBI" id="CHEBI:33019"/>
        <dbReference type="ChEBI" id="CHEBI:59648"/>
        <dbReference type="ChEBI" id="CHEBI:131766"/>
        <dbReference type="EC" id="4.6.1.17"/>
    </reaction>
</comment>
<dbReference type="HOGENOM" id="CLU_009273_7_2_1"/>
<reference evidence="22 23" key="1">
    <citation type="journal article" date="2008" name="Nature">
        <title>The genome of the model beetle and pest Tribolium castaneum.</title>
        <authorList>
            <consortium name="Tribolium Genome Sequencing Consortium"/>
            <person name="Richards S."/>
            <person name="Gibbs R.A."/>
            <person name="Weinstock G.M."/>
            <person name="Brown S.J."/>
            <person name="Denell R."/>
            <person name="Beeman R.W."/>
            <person name="Gibbs R."/>
            <person name="Beeman R.W."/>
            <person name="Brown S.J."/>
            <person name="Bucher G."/>
            <person name="Friedrich M."/>
            <person name="Grimmelikhuijzen C.J."/>
            <person name="Klingler M."/>
            <person name="Lorenzen M."/>
            <person name="Richards S."/>
            <person name="Roth S."/>
            <person name="Schroder R."/>
            <person name="Tautz D."/>
            <person name="Zdobnov E.M."/>
            <person name="Muzny D."/>
            <person name="Gibbs R.A."/>
            <person name="Weinstock G.M."/>
            <person name="Attaway T."/>
            <person name="Bell S."/>
            <person name="Buhay C.J."/>
            <person name="Chandrabose M.N."/>
            <person name="Chavez D."/>
            <person name="Clerk-Blankenburg K.P."/>
            <person name="Cree A."/>
            <person name="Dao M."/>
            <person name="Davis C."/>
            <person name="Chacko J."/>
            <person name="Dinh H."/>
            <person name="Dugan-Rocha S."/>
            <person name="Fowler G."/>
            <person name="Garner T.T."/>
            <person name="Garnes J."/>
            <person name="Gnirke A."/>
            <person name="Hawes A."/>
            <person name="Hernandez J."/>
            <person name="Hines S."/>
            <person name="Holder M."/>
            <person name="Hume J."/>
            <person name="Jhangiani S.N."/>
            <person name="Joshi V."/>
            <person name="Khan Z.M."/>
            <person name="Jackson L."/>
            <person name="Kovar C."/>
            <person name="Kowis A."/>
            <person name="Lee S."/>
            <person name="Lewis L.R."/>
            <person name="Margolis J."/>
            <person name="Morgan M."/>
            <person name="Nazareth L.V."/>
            <person name="Nguyen N."/>
            <person name="Okwuonu G."/>
            <person name="Parker D."/>
            <person name="Richards S."/>
            <person name="Ruiz S.J."/>
            <person name="Santibanez J."/>
            <person name="Savard J."/>
            <person name="Scherer S.E."/>
            <person name="Schneider B."/>
            <person name="Sodergren E."/>
            <person name="Tautz D."/>
            <person name="Vattahil S."/>
            <person name="Villasana D."/>
            <person name="White C.S."/>
            <person name="Wright R."/>
            <person name="Park Y."/>
            <person name="Beeman R.W."/>
            <person name="Lord J."/>
            <person name="Oppert B."/>
            <person name="Lorenzen M."/>
            <person name="Brown S."/>
            <person name="Wang L."/>
            <person name="Savard J."/>
            <person name="Tautz D."/>
            <person name="Richards S."/>
            <person name="Weinstock G."/>
            <person name="Gibbs R.A."/>
            <person name="Liu Y."/>
            <person name="Worley K."/>
            <person name="Weinstock G."/>
            <person name="Elsik C.G."/>
            <person name="Reese J.T."/>
            <person name="Elhaik E."/>
            <person name="Landan G."/>
            <person name="Graur D."/>
            <person name="Arensburger P."/>
            <person name="Atkinson P."/>
            <person name="Beeman R.W."/>
            <person name="Beidler J."/>
            <person name="Brown S.J."/>
            <person name="Demuth J.P."/>
            <person name="Drury D.W."/>
            <person name="Du Y.Z."/>
            <person name="Fujiwara H."/>
            <person name="Lorenzen M."/>
            <person name="Maselli V."/>
            <person name="Osanai M."/>
            <person name="Park Y."/>
            <person name="Robertson H.M."/>
            <person name="Tu Z."/>
            <person name="Wang J.J."/>
            <person name="Wang S."/>
            <person name="Richards S."/>
            <person name="Song H."/>
            <person name="Zhang L."/>
            <person name="Sodergren E."/>
            <person name="Werner D."/>
            <person name="Stanke M."/>
            <person name="Morgenstern B."/>
            <person name="Solovyev V."/>
            <person name="Kosarev P."/>
            <person name="Brown G."/>
            <person name="Chen H.C."/>
            <person name="Ermolaeva O."/>
            <person name="Hlavina W."/>
            <person name="Kapustin Y."/>
            <person name="Kiryutin B."/>
            <person name="Kitts P."/>
            <person name="Maglott D."/>
            <person name="Pruitt K."/>
            <person name="Sapojnikov V."/>
            <person name="Souvorov A."/>
            <person name="Mackey A.J."/>
            <person name="Waterhouse R.M."/>
            <person name="Wyder S."/>
            <person name="Zdobnov E.M."/>
            <person name="Zdobnov E.M."/>
            <person name="Wyder S."/>
            <person name="Kriventseva E.V."/>
            <person name="Kadowaki T."/>
            <person name="Bork P."/>
            <person name="Aranda M."/>
            <person name="Bao R."/>
            <person name="Beermann A."/>
            <person name="Berns N."/>
            <person name="Bolognesi R."/>
            <person name="Bonneton F."/>
            <person name="Bopp D."/>
            <person name="Brown S.J."/>
            <person name="Bucher G."/>
            <person name="Butts T."/>
            <person name="Chaumot A."/>
            <person name="Denell R.E."/>
            <person name="Ferrier D.E."/>
            <person name="Friedrich M."/>
            <person name="Gordon C.M."/>
            <person name="Jindra M."/>
            <person name="Klingler M."/>
            <person name="Lan Q."/>
            <person name="Lattorff H.M."/>
            <person name="Laudet V."/>
            <person name="von Levetsow C."/>
            <person name="Liu Z."/>
            <person name="Lutz R."/>
            <person name="Lynch J.A."/>
            <person name="da Fonseca R.N."/>
            <person name="Posnien N."/>
            <person name="Reuter R."/>
            <person name="Roth S."/>
            <person name="Savard J."/>
            <person name="Schinko J.B."/>
            <person name="Schmitt C."/>
            <person name="Schoppmeier M."/>
            <person name="Schroder R."/>
            <person name="Shippy T.D."/>
            <person name="Simonnet F."/>
            <person name="Marques-Souza H."/>
            <person name="Tautz D."/>
            <person name="Tomoyasu Y."/>
            <person name="Trauner J."/>
            <person name="Van der Zee M."/>
            <person name="Vervoort M."/>
            <person name="Wittkopp N."/>
            <person name="Wimmer E.A."/>
            <person name="Yang X."/>
            <person name="Jones A.K."/>
            <person name="Sattelle D.B."/>
            <person name="Ebert P.R."/>
            <person name="Nelson D."/>
            <person name="Scott J.G."/>
            <person name="Beeman R.W."/>
            <person name="Muthukrishnan S."/>
            <person name="Kramer K.J."/>
            <person name="Arakane Y."/>
            <person name="Beeman R.W."/>
            <person name="Zhu Q."/>
            <person name="Hogenkamp D."/>
            <person name="Dixit R."/>
            <person name="Oppert B."/>
            <person name="Jiang H."/>
            <person name="Zou Z."/>
            <person name="Marshall J."/>
            <person name="Elpidina E."/>
            <person name="Vinokurov K."/>
            <person name="Oppert C."/>
            <person name="Zou Z."/>
            <person name="Evans J."/>
            <person name="Lu Z."/>
            <person name="Zhao P."/>
            <person name="Sumathipala N."/>
            <person name="Altincicek B."/>
            <person name="Vilcinskas A."/>
            <person name="Williams M."/>
            <person name="Hultmark D."/>
            <person name="Hetru C."/>
            <person name="Jiang H."/>
            <person name="Grimmelikhuijzen C.J."/>
            <person name="Hauser F."/>
            <person name="Cazzamali G."/>
            <person name="Williamson M."/>
            <person name="Park Y."/>
            <person name="Li B."/>
            <person name="Tanaka Y."/>
            <person name="Predel R."/>
            <person name="Neupert S."/>
            <person name="Schachtner J."/>
            <person name="Verleyen P."/>
            <person name="Raible F."/>
            <person name="Bork P."/>
            <person name="Friedrich M."/>
            <person name="Walden K.K."/>
            <person name="Robertson H.M."/>
            <person name="Angeli S."/>
            <person name="Foret S."/>
            <person name="Bucher G."/>
            <person name="Schuetz S."/>
            <person name="Maleszka R."/>
            <person name="Wimmer E.A."/>
            <person name="Beeman R.W."/>
            <person name="Lorenzen M."/>
            <person name="Tomoyasu Y."/>
            <person name="Miller S.C."/>
            <person name="Grossmann D."/>
            <person name="Bucher G."/>
        </authorList>
    </citation>
    <scope>NUCLEOTIDE SEQUENCE [LARGE SCALE GENOMIC DNA]</scope>
    <source>
        <strain evidence="22 23">Georgia GA2</strain>
    </source>
</reference>
<dbReference type="InterPro" id="IPR050105">
    <property type="entry name" value="MoCo_biosynth_MoaA/MoaC"/>
</dbReference>